<geneLocation type="plasmid" evidence="2">
    <name>fosmid 7D</name>
</geneLocation>
<sequence>MRVGLSESKLEEILSFSAQVVGLDFHSENEIDEVVEPFGVLDTYEDFSYAPERAFDQTILKEQAQELLLKLPEKERYVLEQRFEFNGKTRQSLKKMSKEMHVSPETVRLIEKRALKALKNEAEKGYLCLTA</sequence>
<name>A0A0A8KWS1_9ZZZZ</name>
<evidence type="ECO:0000313" key="2">
    <source>
        <dbReference type="EMBL" id="CDL65437.1"/>
    </source>
</evidence>
<feature type="domain" description="RNA polymerase sigma-70 region 4" evidence="1">
    <location>
        <begin position="68"/>
        <end position="119"/>
    </location>
</feature>
<dbReference type="GO" id="GO:0003700">
    <property type="term" value="F:DNA-binding transcription factor activity"/>
    <property type="evidence" value="ECO:0007669"/>
    <property type="project" value="InterPro"/>
</dbReference>
<dbReference type="SUPFAM" id="SSF88659">
    <property type="entry name" value="Sigma3 and sigma4 domains of RNA polymerase sigma factors"/>
    <property type="match status" value="1"/>
</dbReference>
<dbReference type="Gene3D" id="1.10.10.10">
    <property type="entry name" value="Winged helix-like DNA-binding domain superfamily/Winged helix DNA-binding domain"/>
    <property type="match status" value="1"/>
</dbReference>
<dbReference type="PANTHER" id="PTHR30603">
    <property type="entry name" value="RNA POLYMERASE SIGMA FACTOR RPO"/>
    <property type="match status" value="1"/>
</dbReference>
<organism evidence="2">
    <name type="scientific">wastewater metagenome</name>
    <dbReference type="NCBI Taxonomy" id="527639"/>
    <lineage>
        <taxon>unclassified sequences</taxon>
        <taxon>metagenomes</taxon>
        <taxon>ecological metagenomes</taxon>
    </lineage>
</organism>
<dbReference type="InterPro" id="IPR013324">
    <property type="entry name" value="RNA_pol_sigma_r3/r4-like"/>
</dbReference>
<proteinExistence type="predicted"/>
<dbReference type="InterPro" id="IPR007630">
    <property type="entry name" value="RNA_pol_sigma70_r4"/>
</dbReference>
<accession>A0A0A8KWS1</accession>
<reference evidence="2" key="1">
    <citation type="journal article" date="2015" name="Res. Microbiol.">
        <title>New FeFe-hydrogenase genes identified in a metagenomic fosmid library from a municipal wastewater treatment plant as revealed by high-throughput sequencing.</title>
        <authorList>
            <person name="Tomazetto G."/>
            <person name="Wibberg D."/>
            <person name="Schluter A."/>
            <person name="Oliveira V.M."/>
        </authorList>
    </citation>
    <scope>NUCLEOTIDE SEQUENCE</scope>
    <source>
        <plasmid evidence="2">fosmid 7D</plasmid>
    </source>
</reference>
<dbReference type="InterPro" id="IPR050239">
    <property type="entry name" value="Sigma-70_RNA_pol_init_factors"/>
</dbReference>
<dbReference type="CDD" id="cd06171">
    <property type="entry name" value="Sigma70_r4"/>
    <property type="match status" value="1"/>
</dbReference>
<dbReference type="Pfam" id="PF04545">
    <property type="entry name" value="Sigma70_r4"/>
    <property type="match status" value="1"/>
</dbReference>
<dbReference type="PANTHER" id="PTHR30603:SF4">
    <property type="entry name" value="RNA POLYMERASE SIGMA FACTOR SIGE, CHLOROPLASTIC_MITOCHONDRIAL"/>
    <property type="match status" value="1"/>
</dbReference>
<evidence type="ECO:0000259" key="1">
    <source>
        <dbReference type="Pfam" id="PF04545"/>
    </source>
</evidence>
<gene>
    <name evidence="2" type="ORF">WWTP_pFosmid_7D_0019</name>
</gene>
<keyword evidence="2" id="KW-0614">Plasmid</keyword>
<dbReference type="InterPro" id="IPR000943">
    <property type="entry name" value="RNA_pol_sigma70"/>
</dbReference>
<protein>
    <recommendedName>
        <fullName evidence="1">RNA polymerase sigma-70 region 4 domain-containing protein</fullName>
    </recommendedName>
</protein>
<dbReference type="InterPro" id="IPR036388">
    <property type="entry name" value="WH-like_DNA-bd_sf"/>
</dbReference>
<dbReference type="EMBL" id="HG796240">
    <property type="protein sequence ID" value="CDL65437.1"/>
    <property type="molecule type" value="Genomic_DNA"/>
</dbReference>
<dbReference type="GO" id="GO:0006352">
    <property type="term" value="P:DNA-templated transcription initiation"/>
    <property type="evidence" value="ECO:0007669"/>
    <property type="project" value="InterPro"/>
</dbReference>
<dbReference type="PRINTS" id="PR00046">
    <property type="entry name" value="SIGMA70FCT"/>
</dbReference>
<dbReference type="AlphaFoldDB" id="A0A0A8KWS1"/>